<dbReference type="AlphaFoldDB" id="A0A392PK91"/>
<evidence type="ECO:0000313" key="2">
    <source>
        <dbReference type="Proteomes" id="UP000265520"/>
    </source>
</evidence>
<dbReference type="EMBL" id="LXQA010083317">
    <property type="protein sequence ID" value="MCI12234.1"/>
    <property type="molecule type" value="Genomic_DNA"/>
</dbReference>
<keyword evidence="2" id="KW-1185">Reference proteome</keyword>
<protein>
    <submittedName>
        <fullName evidence="1">Uncharacterized protein</fullName>
    </submittedName>
</protein>
<proteinExistence type="predicted"/>
<name>A0A392PK91_9FABA</name>
<dbReference type="Proteomes" id="UP000265520">
    <property type="component" value="Unassembled WGS sequence"/>
</dbReference>
<comment type="caution">
    <text evidence="1">The sequence shown here is derived from an EMBL/GenBank/DDBJ whole genome shotgun (WGS) entry which is preliminary data.</text>
</comment>
<evidence type="ECO:0000313" key="1">
    <source>
        <dbReference type="EMBL" id="MCI12234.1"/>
    </source>
</evidence>
<organism evidence="1 2">
    <name type="scientific">Trifolium medium</name>
    <dbReference type="NCBI Taxonomy" id="97028"/>
    <lineage>
        <taxon>Eukaryota</taxon>
        <taxon>Viridiplantae</taxon>
        <taxon>Streptophyta</taxon>
        <taxon>Embryophyta</taxon>
        <taxon>Tracheophyta</taxon>
        <taxon>Spermatophyta</taxon>
        <taxon>Magnoliopsida</taxon>
        <taxon>eudicotyledons</taxon>
        <taxon>Gunneridae</taxon>
        <taxon>Pentapetalae</taxon>
        <taxon>rosids</taxon>
        <taxon>fabids</taxon>
        <taxon>Fabales</taxon>
        <taxon>Fabaceae</taxon>
        <taxon>Papilionoideae</taxon>
        <taxon>50 kb inversion clade</taxon>
        <taxon>NPAAA clade</taxon>
        <taxon>Hologalegina</taxon>
        <taxon>IRL clade</taxon>
        <taxon>Trifolieae</taxon>
        <taxon>Trifolium</taxon>
    </lineage>
</organism>
<accession>A0A392PK91</accession>
<reference evidence="1 2" key="1">
    <citation type="journal article" date="2018" name="Front. Plant Sci.">
        <title>Red Clover (Trifolium pratense) and Zigzag Clover (T. medium) - A Picture of Genomic Similarities and Differences.</title>
        <authorList>
            <person name="Dluhosova J."/>
            <person name="Istvanek J."/>
            <person name="Nedelnik J."/>
            <person name="Repkova J."/>
        </authorList>
    </citation>
    <scope>NUCLEOTIDE SEQUENCE [LARGE SCALE GENOMIC DNA]</scope>
    <source>
        <strain evidence="2">cv. 10/8</strain>
        <tissue evidence="1">Leaf</tissue>
    </source>
</reference>
<sequence length="133" mass="15250">MDRVLTPQMLETRALYPWLMASNYMTWYIKNSHPYLEPLPPGDPPRSAELDAIIHEEAEADGHRMATFVTSMLDIRQLIRASGVRRVRSLDGEHLQVSPFKQRTLNLLAFWIAKTGVFAIWKANTCTPDLSPR</sequence>